<name>A0ACC1BHQ9_9ROSI</name>
<dbReference type="Proteomes" id="UP001164250">
    <property type="component" value="Chromosome 4"/>
</dbReference>
<evidence type="ECO:0000313" key="2">
    <source>
        <dbReference type="Proteomes" id="UP001164250"/>
    </source>
</evidence>
<organism evidence="1 2">
    <name type="scientific">Pistacia atlantica</name>
    <dbReference type="NCBI Taxonomy" id="434234"/>
    <lineage>
        <taxon>Eukaryota</taxon>
        <taxon>Viridiplantae</taxon>
        <taxon>Streptophyta</taxon>
        <taxon>Embryophyta</taxon>
        <taxon>Tracheophyta</taxon>
        <taxon>Spermatophyta</taxon>
        <taxon>Magnoliopsida</taxon>
        <taxon>eudicotyledons</taxon>
        <taxon>Gunneridae</taxon>
        <taxon>Pentapetalae</taxon>
        <taxon>rosids</taxon>
        <taxon>malvids</taxon>
        <taxon>Sapindales</taxon>
        <taxon>Anacardiaceae</taxon>
        <taxon>Pistacia</taxon>
    </lineage>
</organism>
<dbReference type="EMBL" id="CM047900">
    <property type="protein sequence ID" value="KAJ0098406.1"/>
    <property type="molecule type" value="Genomic_DNA"/>
</dbReference>
<protein>
    <submittedName>
        <fullName evidence="1">Uncharacterized protein</fullName>
    </submittedName>
</protein>
<evidence type="ECO:0000313" key="1">
    <source>
        <dbReference type="EMBL" id="KAJ0098406.1"/>
    </source>
</evidence>
<accession>A0ACC1BHQ9</accession>
<sequence>MIMTKLLCFLLTITLFQLLEFAISRREQVTTPPLPVLPLPSYTQLKWQQREIIMFFHFGVNTFTDSEWGTGKENPAIFNPIGLDANQWISAAMDAGVSLVILTAKHHDGFCLWPSKYTDHSVKLSPWKNGHGDVVKEFVNAAKARGVDAGLYLSPWDRHDPRYGHDLEYNEYYLAQMQELLTRYGNVREIWFDGAKGPNAPNMSYYFTEWFAMVKELQSSINIFSDAGPDVRWVGNENGTAGSTCWSTINRTSLSIGNGSIVEGDPKGTDWLPAECDVSIRPGWFWHKSQSPKRLSKLLKIYYNSVGRNCVMLLNVPPNSTGLISEIDIQRLREFRKAIDTIFSANLADKCTTKASSVRGGKDGGFGPENVLDSDHLWTYWAPRDNKNDDYWIEIKAEDQEGLKFNVIRIQEAIGLGQRIKEHEVYVDGKLVAKGSTVGYKKLHRLEYGVVHGHFVKIIITKSRAPPLISSIGLHFDPYWHPNNE</sequence>
<keyword evidence="2" id="KW-1185">Reference proteome</keyword>
<comment type="caution">
    <text evidence="1">The sequence shown here is derived from an EMBL/GenBank/DDBJ whole genome shotgun (WGS) entry which is preliminary data.</text>
</comment>
<gene>
    <name evidence="1" type="ORF">Patl1_20000</name>
</gene>
<proteinExistence type="predicted"/>
<reference evidence="2" key="1">
    <citation type="journal article" date="2023" name="G3 (Bethesda)">
        <title>Genome assembly and association tests identify interacting loci associated with vigor, precocity, and sex in interspecific pistachio rootstocks.</title>
        <authorList>
            <person name="Palmer W."/>
            <person name="Jacygrad E."/>
            <person name="Sagayaradj S."/>
            <person name="Cavanaugh K."/>
            <person name="Han R."/>
            <person name="Bertier L."/>
            <person name="Beede B."/>
            <person name="Kafkas S."/>
            <person name="Golino D."/>
            <person name="Preece J."/>
            <person name="Michelmore R."/>
        </authorList>
    </citation>
    <scope>NUCLEOTIDE SEQUENCE [LARGE SCALE GENOMIC DNA]</scope>
</reference>